<dbReference type="STRING" id="4615.A0A199VT13"/>
<dbReference type="InterPro" id="IPR036561">
    <property type="entry name" value="MAM33_sf"/>
</dbReference>
<dbReference type="AlphaFoldDB" id="A0A199VT13"/>
<dbReference type="Gene3D" id="3.10.280.10">
    <property type="entry name" value="Mitochondrial glycoprotein"/>
    <property type="match status" value="1"/>
</dbReference>
<dbReference type="EMBL" id="LSRQ01000954">
    <property type="protein sequence ID" value="OAY80066.1"/>
    <property type="molecule type" value="Genomic_DNA"/>
</dbReference>
<protein>
    <submittedName>
        <fullName evidence="2">Uncharacterized protein, mitochondrial</fullName>
    </submittedName>
</protein>
<name>A0A199VT13_ANACO</name>
<dbReference type="PANTHER" id="PTHR10826:SF41">
    <property type="entry name" value="MITOCHONDRIAL GLYCOPROTEIN FAMILY PROTEIN"/>
    <property type="match status" value="1"/>
</dbReference>
<evidence type="ECO:0000256" key="1">
    <source>
        <dbReference type="SAM" id="MobiDB-lite"/>
    </source>
</evidence>
<proteinExistence type="predicted"/>
<gene>
    <name evidence="2" type="ORF">ACMD2_05993</name>
</gene>
<reference evidence="2 3" key="1">
    <citation type="journal article" date="2016" name="DNA Res.">
        <title>The draft genome of MD-2 pineapple using hybrid error correction of long reads.</title>
        <authorList>
            <person name="Redwan R.M."/>
            <person name="Saidin A."/>
            <person name="Kumar S.V."/>
        </authorList>
    </citation>
    <scope>NUCLEOTIDE SEQUENCE [LARGE SCALE GENOMIC DNA]</scope>
    <source>
        <strain evidence="3">cv. MD2</strain>
        <tissue evidence="2">Leaf</tissue>
    </source>
</reference>
<feature type="region of interest" description="Disordered" evidence="1">
    <location>
        <begin position="208"/>
        <end position="247"/>
    </location>
</feature>
<dbReference type="InterPro" id="IPR003428">
    <property type="entry name" value="MAM33"/>
</dbReference>
<accession>A0A199VT13</accession>
<evidence type="ECO:0000313" key="2">
    <source>
        <dbReference type="EMBL" id="OAY80066.1"/>
    </source>
</evidence>
<dbReference type="PANTHER" id="PTHR10826">
    <property type="entry name" value="COMPLEMENT COMPONENT 1"/>
    <property type="match status" value="1"/>
</dbReference>
<comment type="caution">
    <text evidence="2">The sequence shown here is derived from an EMBL/GenBank/DDBJ whole genome shotgun (WGS) entry which is preliminary data.</text>
</comment>
<dbReference type="SUPFAM" id="SSF54529">
    <property type="entry name" value="Mitochondrial glycoprotein MAM33-like"/>
    <property type="match status" value="1"/>
</dbReference>
<feature type="compositionally biased region" description="Low complexity" evidence="1">
    <location>
        <begin position="44"/>
        <end position="65"/>
    </location>
</feature>
<evidence type="ECO:0000313" key="3">
    <source>
        <dbReference type="Proteomes" id="UP000092600"/>
    </source>
</evidence>
<dbReference type="Proteomes" id="UP000092600">
    <property type="component" value="Unassembled WGS sequence"/>
</dbReference>
<feature type="compositionally biased region" description="Acidic residues" evidence="1">
    <location>
        <begin position="224"/>
        <end position="233"/>
    </location>
</feature>
<dbReference type="GO" id="GO:0005759">
    <property type="term" value="C:mitochondrial matrix"/>
    <property type="evidence" value="ECO:0007669"/>
    <property type="project" value="InterPro"/>
</dbReference>
<feature type="region of interest" description="Disordered" evidence="1">
    <location>
        <begin position="42"/>
        <end position="69"/>
    </location>
</feature>
<dbReference type="FunFam" id="3.10.280.10:FF:000002">
    <property type="entry name" value="Mitochondrial glycoprotein family protein"/>
    <property type="match status" value="1"/>
</dbReference>
<sequence>MDAAAEAHCPVLNKRPLQALQSCPGLAELVCTFLNPSPIPRKNPTSPLLSSPLLSSSHLPSSRSPQQPTTTMAFSAALRRASTSAPLLRRALGGGHGTFHSFLLRSLPSVSRTAPSSPFASPFSSSSSAVAKKPSCDSTLLRVIDSEIKCAEECDDHDRLLDNSVFPPQVEEIPEGFPFEVQDEKGLNIITLRRSYQGESIEVVVSMPSLVTGEEPDREREAENGEDGEGAGEENERPSQSSIPLTVNVTKGDGLSLEFTCTAYPDEIVIDSMSVRENKQSDEEMLAYEGPDFNDLDENLQKAFHKYLEIRGISPMTTNFLHEYMINKDSREYLLWLKNLKQFIQK</sequence>
<feature type="compositionally biased region" description="Polar residues" evidence="1">
    <location>
        <begin position="238"/>
        <end position="247"/>
    </location>
</feature>
<dbReference type="Pfam" id="PF02330">
    <property type="entry name" value="MAM33"/>
    <property type="match status" value="1"/>
</dbReference>
<organism evidence="2 3">
    <name type="scientific">Ananas comosus</name>
    <name type="common">Pineapple</name>
    <name type="synonym">Ananas ananas</name>
    <dbReference type="NCBI Taxonomy" id="4615"/>
    <lineage>
        <taxon>Eukaryota</taxon>
        <taxon>Viridiplantae</taxon>
        <taxon>Streptophyta</taxon>
        <taxon>Embryophyta</taxon>
        <taxon>Tracheophyta</taxon>
        <taxon>Spermatophyta</taxon>
        <taxon>Magnoliopsida</taxon>
        <taxon>Liliopsida</taxon>
        <taxon>Poales</taxon>
        <taxon>Bromeliaceae</taxon>
        <taxon>Bromelioideae</taxon>
        <taxon>Ananas</taxon>
    </lineage>
</organism>